<accession>A0A3M2KSF8</accession>
<reference evidence="1 2" key="1">
    <citation type="submission" date="2018-10" db="EMBL/GenBank/DDBJ databases">
        <title>Isolation from cow dung.</title>
        <authorList>
            <person name="Ling L."/>
        </authorList>
    </citation>
    <scope>NUCLEOTIDE SEQUENCE [LARGE SCALE GENOMIC DNA]</scope>
    <source>
        <strain evidence="1 2">NEAU-LL90</strain>
    </source>
</reference>
<dbReference type="Proteomes" id="UP000279275">
    <property type="component" value="Unassembled WGS sequence"/>
</dbReference>
<organism evidence="1 2">
    <name type="scientific">Nocardia stercoris</name>
    <dbReference type="NCBI Taxonomy" id="2483361"/>
    <lineage>
        <taxon>Bacteria</taxon>
        <taxon>Bacillati</taxon>
        <taxon>Actinomycetota</taxon>
        <taxon>Actinomycetes</taxon>
        <taxon>Mycobacteriales</taxon>
        <taxon>Nocardiaceae</taxon>
        <taxon>Nocardia</taxon>
    </lineage>
</organism>
<protein>
    <submittedName>
        <fullName evidence="1">Uncharacterized protein</fullName>
    </submittedName>
</protein>
<comment type="caution">
    <text evidence="1">The sequence shown here is derived from an EMBL/GenBank/DDBJ whole genome shotgun (WGS) entry which is preliminary data.</text>
</comment>
<evidence type="ECO:0000313" key="2">
    <source>
        <dbReference type="Proteomes" id="UP000279275"/>
    </source>
</evidence>
<evidence type="ECO:0000313" key="1">
    <source>
        <dbReference type="EMBL" id="RMI28011.1"/>
    </source>
</evidence>
<dbReference type="OrthoDB" id="3632377at2"/>
<proteinExistence type="predicted"/>
<name>A0A3M2KSF8_9NOCA</name>
<dbReference type="AlphaFoldDB" id="A0A3M2KSF8"/>
<gene>
    <name evidence="1" type="ORF">EBN03_32015</name>
</gene>
<keyword evidence="2" id="KW-1185">Reference proteome</keyword>
<sequence length="104" mass="11155">MTTPGEQVLLRVRCGRGHHVATVFETLVGPVFRSTVGPRAHGDRDFADAAHGAHGHGTRFADLLSADEFTDDGLPATCECGPHILSCTLLRQALERGERTVHLG</sequence>
<dbReference type="EMBL" id="RFFH01000027">
    <property type="protein sequence ID" value="RMI28011.1"/>
    <property type="molecule type" value="Genomic_DNA"/>
</dbReference>